<feature type="transmembrane region" description="Helical" evidence="1">
    <location>
        <begin position="297"/>
        <end position="320"/>
    </location>
</feature>
<evidence type="ECO:0000313" key="2">
    <source>
        <dbReference type="EMBL" id="EDM27906.1"/>
    </source>
</evidence>
<comment type="caution">
    <text evidence="2">The sequence shown here is derived from an EMBL/GenBank/DDBJ whole genome shotgun (WGS) entry which is preliminary data.</text>
</comment>
<dbReference type="RefSeq" id="WP_007278420.1">
    <property type="nucleotide sequence ID" value="NZ_ABCK01000007.1"/>
</dbReference>
<reference evidence="2 3" key="1">
    <citation type="journal article" date="2010" name="J. Bacteriol.">
        <title>Genome sequence of Lentisphaera araneosa HTCC2155T, the type species of the order Lentisphaerales in the phylum Lentisphaerae.</title>
        <authorList>
            <person name="Thrash J.C."/>
            <person name="Cho J.C."/>
            <person name="Vergin K.L."/>
            <person name="Morris R.M."/>
            <person name="Giovannoni S.J."/>
        </authorList>
    </citation>
    <scope>NUCLEOTIDE SEQUENCE [LARGE SCALE GENOMIC DNA]</scope>
    <source>
        <strain evidence="2 3">HTCC2155</strain>
    </source>
</reference>
<name>A6DKK8_9BACT</name>
<feature type="transmembrane region" description="Helical" evidence="1">
    <location>
        <begin position="327"/>
        <end position="348"/>
    </location>
</feature>
<accession>A6DKK8</accession>
<gene>
    <name evidence="2" type="ORF">LNTAR_00855</name>
</gene>
<sequence length="556" mass="62966">MRFLVLFFCLSSYVFGQGFQTYSTEIGSGIQISYRTLFQSASLDRPGARVPMQVKISNKTDETLSWGFKAYDGWGNIADSEFNTSFTVESNAVRTFTLNLPYNNMDDYHTFYSPSFKISGPGVDVFSNIRPFGEQMTSGKMCTQKAYKKIQLYSEKERKGKKSQSSGSRAYMLDYEYTYFEIQNLSVNWQSYSGISEIMMTAAEFQSLQEEIKSALRDWVVSGGFLILVDPANDLARIKSQSYFHKQETPGLGAVRFLDKGKRPDSLKSGKRRLAENFFNLEKKNFVKEISEPKASFIFFTILLIVFLVLLIPVNFLVFTKKNRLKLLVTTPLISLGASIVFFIVIILSDGFGGTGVKSTLLYLCPELKRCSIYQSQVSRTGIMTSKNFDIQNDLLIDAYSLTRERWDDSSYPMKAKIVFNDTSVGGDLFNSRTRRFVDIRHVKSTQAAVELIAGDKIQLRSSFQSTIKKIYVKNADNKIWMAENLVPGEAVTAKEISVIDDSEVIEKLQSLMKNESFGFLAVLSEAGEFDIPTHNSIDWQEHRVYAAGILKEVTQ</sequence>
<dbReference type="AlphaFoldDB" id="A6DKK8"/>
<organism evidence="2 3">
    <name type="scientific">Lentisphaera araneosa HTCC2155</name>
    <dbReference type="NCBI Taxonomy" id="313628"/>
    <lineage>
        <taxon>Bacteria</taxon>
        <taxon>Pseudomonadati</taxon>
        <taxon>Lentisphaerota</taxon>
        <taxon>Lentisphaeria</taxon>
        <taxon>Lentisphaerales</taxon>
        <taxon>Lentisphaeraceae</taxon>
        <taxon>Lentisphaera</taxon>
    </lineage>
</organism>
<protein>
    <submittedName>
        <fullName evidence="2">Uncharacterized protein</fullName>
    </submittedName>
</protein>
<proteinExistence type="predicted"/>
<keyword evidence="3" id="KW-1185">Reference proteome</keyword>
<keyword evidence="1" id="KW-1133">Transmembrane helix</keyword>
<dbReference type="STRING" id="313628.LNTAR_00855"/>
<dbReference type="Proteomes" id="UP000004947">
    <property type="component" value="Unassembled WGS sequence"/>
</dbReference>
<dbReference type="eggNOG" id="ENOG5032V0P">
    <property type="taxonomic scope" value="Bacteria"/>
</dbReference>
<evidence type="ECO:0000313" key="3">
    <source>
        <dbReference type="Proteomes" id="UP000004947"/>
    </source>
</evidence>
<keyword evidence="1" id="KW-0472">Membrane</keyword>
<dbReference type="EMBL" id="ABCK01000007">
    <property type="protein sequence ID" value="EDM27906.1"/>
    <property type="molecule type" value="Genomic_DNA"/>
</dbReference>
<evidence type="ECO:0000256" key="1">
    <source>
        <dbReference type="SAM" id="Phobius"/>
    </source>
</evidence>
<dbReference type="OrthoDB" id="176055at2"/>
<keyword evidence="1" id="KW-0812">Transmembrane</keyword>